<keyword evidence="3" id="KW-1185">Reference proteome</keyword>
<dbReference type="Pfam" id="PF01844">
    <property type="entry name" value="HNH"/>
    <property type="match status" value="1"/>
</dbReference>
<evidence type="ECO:0000313" key="2">
    <source>
        <dbReference type="EMBL" id="WUO48061.1"/>
    </source>
</evidence>
<keyword evidence="2" id="KW-0255">Endonuclease</keyword>
<dbReference type="InterPro" id="IPR002711">
    <property type="entry name" value="HNH"/>
</dbReference>
<dbReference type="Gene3D" id="1.10.30.50">
    <property type="match status" value="1"/>
</dbReference>
<keyword evidence="2" id="KW-0378">Hydrolase</keyword>
<dbReference type="GO" id="GO:0004519">
    <property type="term" value="F:endonuclease activity"/>
    <property type="evidence" value="ECO:0007669"/>
    <property type="project" value="UniProtKB-KW"/>
</dbReference>
<dbReference type="InterPro" id="IPR003615">
    <property type="entry name" value="HNH_nuc"/>
</dbReference>
<dbReference type="SMART" id="SM00507">
    <property type="entry name" value="HNHc"/>
    <property type="match status" value="1"/>
</dbReference>
<dbReference type="Proteomes" id="UP001432075">
    <property type="component" value="Chromosome"/>
</dbReference>
<sequence length="159" mass="17432">MVGRQVAEDRLSSVIAPKECVHDGSAESGGFGYLVTQHLPDDAVERRAPTRKLRMQVLKRDGFRCVVCGRRASDHTDIELHLHHLVPWRMAGPTAEENLVTLCGTCHKGLDPDFEPALRELAGLPGPAAGLDMDNAEFDEEVTRCRALAGEVLAQRQVP</sequence>
<organism evidence="2 3">
    <name type="scientific">Streptomyces goshikiensis</name>
    <dbReference type="NCBI Taxonomy" id="1942"/>
    <lineage>
        <taxon>Bacteria</taxon>
        <taxon>Bacillati</taxon>
        <taxon>Actinomycetota</taxon>
        <taxon>Actinomycetes</taxon>
        <taxon>Kitasatosporales</taxon>
        <taxon>Streptomycetaceae</taxon>
        <taxon>Streptomyces</taxon>
    </lineage>
</organism>
<protein>
    <submittedName>
        <fullName evidence="2">HNH endonuclease</fullName>
    </submittedName>
</protein>
<reference evidence="2" key="1">
    <citation type="submission" date="2022-10" db="EMBL/GenBank/DDBJ databases">
        <title>The complete genomes of actinobacterial strains from the NBC collection.</title>
        <authorList>
            <person name="Joergensen T.S."/>
            <person name="Alvarez Arevalo M."/>
            <person name="Sterndorff E.B."/>
            <person name="Faurdal D."/>
            <person name="Vuksanovic O."/>
            <person name="Mourched A.-S."/>
            <person name="Charusanti P."/>
            <person name="Shaw S."/>
            <person name="Blin K."/>
            <person name="Weber T."/>
        </authorList>
    </citation>
    <scope>NUCLEOTIDE SEQUENCE</scope>
    <source>
        <strain evidence="2">NBC_00283</strain>
    </source>
</reference>
<keyword evidence="2" id="KW-0540">Nuclease</keyword>
<evidence type="ECO:0000313" key="3">
    <source>
        <dbReference type="Proteomes" id="UP001432075"/>
    </source>
</evidence>
<feature type="domain" description="HNH nuclease" evidence="1">
    <location>
        <begin position="52"/>
        <end position="108"/>
    </location>
</feature>
<dbReference type="RefSeq" id="WP_328776361.1">
    <property type="nucleotide sequence ID" value="NZ_CP108057.1"/>
</dbReference>
<evidence type="ECO:0000259" key="1">
    <source>
        <dbReference type="SMART" id="SM00507"/>
    </source>
</evidence>
<accession>A0ABZ1RNZ0</accession>
<dbReference type="EMBL" id="CP108057">
    <property type="protein sequence ID" value="WUO48061.1"/>
    <property type="molecule type" value="Genomic_DNA"/>
</dbReference>
<gene>
    <name evidence="2" type="ORF">OHU17_20685</name>
</gene>
<proteinExistence type="predicted"/>
<dbReference type="CDD" id="cd00085">
    <property type="entry name" value="HNHc"/>
    <property type="match status" value="1"/>
</dbReference>
<name>A0ABZ1RNZ0_9ACTN</name>